<organism evidence="6 7">
    <name type="scientific">Allacma fusca</name>
    <dbReference type="NCBI Taxonomy" id="39272"/>
    <lineage>
        <taxon>Eukaryota</taxon>
        <taxon>Metazoa</taxon>
        <taxon>Ecdysozoa</taxon>
        <taxon>Arthropoda</taxon>
        <taxon>Hexapoda</taxon>
        <taxon>Collembola</taxon>
        <taxon>Symphypleona</taxon>
        <taxon>Sminthuridae</taxon>
        <taxon>Allacma</taxon>
    </lineage>
</organism>
<comment type="caution">
    <text evidence="6">The sequence shown here is derived from an EMBL/GenBank/DDBJ whole genome shotgun (WGS) entry which is preliminary data.</text>
</comment>
<evidence type="ECO:0000313" key="6">
    <source>
        <dbReference type="EMBL" id="CAG7823850.1"/>
    </source>
</evidence>
<dbReference type="OrthoDB" id="6513042at2759"/>
<keyword evidence="1" id="KW-0547">Nucleotide-binding</keyword>
<feature type="non-terminal residue" evidence="6">
    <location>
        <position position="1"/>
    </location>
</feature>
<dbReference type="GO" id="GO:0005524">
    <property type="term" value="F:ATP binding"/>
    <property type="evidence" value="ECO:0007669"/>
    <property type="project" value="UniProtKB-KW"/>
</dbReference>
<dbReference type="EMBL" id="CAJVCH010530782">
    <property type="protein sequence ID" value="CAG7823850.1"/>
    <property type="molecule type" value="Genomic_DNA"/>
</dbReference>
<dbReference type="AlphaFoldDB" id="A0A8J2LKL3"/>
<keyword evidence="2" id="KW-0378">Hydrolase</keyword>
<evidence type="ECO:0000256" key="3">
    <source>
        <dbReference type="ARBA" id="ARBA00022806"/>
    </source>
</evidence>
<proteinExistence type="predicted"/>
<keyword evidence="3" id="KW-0347">Helicase</keyword>
<evidence type="ECO:0000256" key="1">
    <source>
        <dbReference type="ARBA" id="ARBA00022741"/>
    </source>
</evidence>
<dbReference type="GO" id="GO:0016787">
    <property type="term" value="F:hydrolase activity"/>
    <property type="evidence" value="ECO:0007669"/>
    <property type="project" value="UniProtKB-KW"/>
</dbReference>
<protein>
    <recommendedName>
        <fullName evidence="5">DNA2/NAM7 helicase-like C-terminal domain-containing protein</fullName>
    </recommendedName>
</protein>
<evidence type="ECO:0000256" key="2">
    <source>
        <dbReference type="ARBA" id="ARBA00022801"/>
    </source>
</evidence>
<feature type="domain" description="DNA2/NAM7 helicase-like C-terminal" evidence="5">
    <location>
        <begin position="26"/>
        <end position="114"/>
    </location>
</feature>
<dbReference type="Proteomes" id="UP000708208">
    <property type="component" value="Unassembled WGS sequence"/>
</dbReference>
<keyword evidence="4" id="KW-0067">ATP-binding</keyword>
<gene>
    <name evidence="6" type="ORF">AFUS01_LOCUS34042</name>
</gene>
<accession>A0A8J2LKL3</accession>
<keyword evidence="7" id="KW-1185">Reference proteome</keyword>
<evidence type="ECO:0000313" key="7">
    <source>
        <dbReference type="Proteomes" id="UP000708208"/>
    </source>
</evidence>
<dbReference type="InterPro" id="IPR050534">
    <property type="entry name" value="Coronavir_polyprotein_1ab"/>
</dbReference>
<dbReference type="GO" id="GO:0043139">
    <property type="term" value="F:5'-3' DNA helicase activity"/>
    <property type="evidence" value="ECO:0007669"/>
    <property type="project" value="TreeGrafter"/>
</dbReference>
<dbReference type="Pfam" id="PF13087">
    <property type="entry name" value="AAA_12"/>
    <property type="match status" value="1"/>
</dbReference>
<evidence type="ECO:0000256" key="4">
    <source>
        <dbReference type="ARBA" id="ARBA00022840"/>
    </source>
</evidence>
<dbReference type="PANTHER" id="PTHR43788">
    <property type="entry name" value="DNA2/NAM7 HELICASE FAMILY MEMBER"/>
    <property type="match status" value="1"/>
</dbReference>
<dbReference type="PANTHER" id="PTHR43788:SF16">
    <property type="entry name" value="HELICASE WITH ZINC FINGER 2"/>
    <property type="match status" value="1"/>
</dbReference>
<dbReference type="InterPro" id="IPR041679">
    <property type="entry name" value="DNA2/NAM7-like_C"/>
</dbReference>
<reference evidence="6" key="1">
    <citation type="submission" date="2021-06" db="EMBL/GenBank/DDBJ databases">
        <authorList>
            <person name="Hodson N. C."/>
            <person name="Mongue J. A."/>
            <person name="Jaron S. K."/>
        </authorList>
    </citation>
    <scope>NUCLEOTIDE SEQUENCE</scope>
</reference>
<evidence type="ECO:0000259" key="5">
    <source>
        <dbReference type="Pfam" id="PF13087"/>
    </source>
</evidence>
<name>A0A8J2LKL3_9HEXA</name>
<sequence>MPVLHHRSEILPLTRDYVLLKKLRFLVNDQTPLMFHGIIGRSQHSGSPSWCNVEEICQCIQYVKDLKQVGVKNKDIGIISLYRKQVDILKLELQKIYSSEEEPPKVATIHEFQG</sequence>